<accession>A0ABZ3BI16</accession>
<dbReference type="EMBL" id="CP150849">
    <property type="protein sequence ID" value="WZW54871.1"/>
    <property type="molecule type" value="Genomic_DNA"/>
</dbReference>
<name>A0ABZ3BI16_BURPY</name>
<evidence type="ECO:0000313" key="1">
    <source>
        <dbReference type="EMBL" id="WZW54871.1"/>
    </source>
</evidence>
<organism evidence="1 2">
    <name type="scientific">Burkholderia pyrrocinia</name>
    <name type="common">Pseudomonas pyrrocinia</name>
    <dbReference type="NCBI Taxonomy" id="60550"/>
    <lineage>
        <taxon>Bacteria</taxon>
        <taxon>Pseudomonadati</taxon>
        <taxon>Pseudomonadota</taxon>
        <taxon>Betaproteobacteria</taxon>
        <taxon>Burkholderiales</taxon>
        <taxon>Burkholderiaceae</taxon>
        <taxon>Burkholderia</taxon>
        <taxon>Burkholderia cepacia complex</taxon>
    </lineage>
</organism>
<keyword evidence="2" id="KW-1185">Reference proteome</keyword>
<proteinExistence type="predicted"/>
<dbReference type="RefSeq" id="WP_342308860.1">
    <property type="nucleotide sequence ID" value="NZ_CP150849.1"/>
</dbReference>
<dbReference type="Proteomes" id="UP001484179">
    <property type="component" value="Chromosome 1"/>
</dbReference>
<reference evidence="1 2" key="1">
    <citation type="submission" date="2024-04" db="EMBL/GenBank/DDBJ databases">
        <title>Biological Control Activity of Plant Growth Promoting Rhizobacteria Burkholderia pyrrocinia BX1 against Tobacco black shank Introduction Tobacco black shank (TBS) caused by the oomycete Phytophthora. nicotianae (P. nicotianae) has become a destructive soil.</title>
        <authorList>
            <person name="Liu X."/>
            <person name="Shu C."/>
        </authorList>
    </citation>
    <scope>NUCLEOTIDE SEQUENCE [LARGE SCALE GENOMIC DNA]</scope>
    <source>
        <strain evidence="1 2">BX1</strain>
    </source>
</reference>
<sequence>MENRKYRRNENECFDADRCIRGKGAQRASGVREGGVAACRIGAGAGFSMRCRRLQELRAYPVFKWGLMRFAGRSGPPAGPGGVRQGFVLKGFLVVFVRFSRRRATLKIRPVSLLEFVKPRPYN</sequence>
<protein>
    <submittedName>
        <fullName evidence="1">Uncharacterized protein</fullName>
    </submittedName>
</protein>
<gene>
    <name evidence="1" type="ORF">WN985_04130</name>
</gene>
<evidence type="ECO:0000313" key="2">
    <source>
        <dbReference type="Proteomes" id="UP001484179"/>
    </source>
</evidence>